<protein>
    <submittedName>
        <fullName evidence="1">Uncharacterized protein</fullName>
    </submittedName>
</protein>
<name>A0AAW2EHA5_9HYME</name>
<gene>
    <name evidence="1" type="ORF">PUN28_018674</name>
</gene>
<comment type="caution">
    <text evidence="1">The sequence shown here is derived from an EMBL/GenBank/DDBJ whole genome shotgun (WGS) entry which is preliminary data.</text>
</comment>
<dbReference type="AlphaFoldDB" id="A0AAW2EHA5"/>
<organism evidence="1 2">
    <name type="scientific">Cardiocondyla obscurior</name>
    <dbReference type="NCBI Taxonomy" id="286306"/>
    <lineage>
        <taxon>Eukaryota</taxon>
        <taxon>Metazoa</taxon>
        <taxon>Ecdysozoa</taxon>
        <taxon>Arthropoda</taxon>
        <taxon>Hexapoda</taxon>
        <taxon>Insecta</taxon>
        <taxon>Pterygota</taxon>
        <taxon>Neoptera</taxon>
        <taxon>Endopterygota</taxon>
        <taxon>Hymenoptera</taxon>
        <taxon>Apocrita</taxon>
        <taxon>Aculeata</taxon>
        <taxon>Formicoidea</taxon>
        <taxon>Formicidae</taxon>
        <taxon>Myrmicinae</taxon>
        <taxon>Cardiocondyla</taxon>
    </lineage>
</organism>
<proteinExistence type="predicted"/>
<accession>A0AAW2EHA5</accession>
<sequence length="98" mass="11348">MTLLPKNNPILFVSDRRISKKNYLPRGFRVFRKPSLSYLHLVLRRPASPAPLISTDSRAPFRFPPACAISRRVIHDANKTSFLPIVHRPICYRGPIRR</sequence>
<reference evidence="1 2" key="1">
    <citation type="submission" date="2023-03" db="EMBL/GenBank/DDBJ databases">
        <title>High recombination rates correlate with genetic variation in Cardiocondyla obscurior ants.</title>
        <authorList>
            <person name="Errbii M."/>
        </authorList>
    </citation>
    <scope>NUCLEOTIDE SEQUENCE [LARGE SCALE GENOMIC DNA]</scope>
    <source>
        <strain evidence="1">Alpha-2009</strain>
        <tissue evidence="1">Whole body</tissue>
    </source>
</reference>
<evidence type="ECO:0000313" key="2">
    <source>
        <dbReference type="Proteomes" id="UP001430953"/>
    </source>
</evidence>
<keyword evidence="2" id="KW-1185">Reference proteome</keyword>
<dbReference type="Proteomes" id="UP001430953">
    <property type="component" value="Unassembled WGS sequence"/>
</dbReference>
<dbReference type="EMBL" id="JADYXP020000023">
    <property type="protein sequence ID" value="KAL0102305.1"/>
    <property type="molecule type" value="Genomic_DNA"/>
</dbReference>
<evidence type="ECO:0000313" key="1">
    <source>
        <dbReference type="EMBL" id="KAL0102305.1"/>
    </source>
</evidence>